<name>A0A7C9IMA0_9BACT</name>
<organism evidence="1 2">
    <name type="scientific">Solidesulfovibrio aerotolerans</name>
    <dbReference type="NCBI Taxonomy" id="295255"/>
    <lineage>
        <taxon>Bacteria</taxon>
        <taxon>Pseudomonadati</taxon>
        <taxon>Thermodesulfobacteriota</taxon>
        <taxon>Desulfovibrionia</taxon>
        <taxon>Desulfovibrionales</taxon>
        <taxon>Desulfovibrionaceae</taxon>
        <taxon>Solidesulfovibrio</taxon>
    </lineage>
</organism>
<dbReference type="EMBL" id="WVUD01000014">
    <property type="protein sequence ID" value="MYL83426.1"/>
    <property type="molecule type" value="Genomic_DNA"/>
</dbReference>
<dbReference type="AlphaFoldDB" id="A0A7C9IMA0"/>
<dbReference type="OrthoDB" id="5450556at2"/>
<proteinExistence type="predicted"/>
<sequence length="223" mass="24589">MSCLEDAIVSVRDSLTWSVEEMPSDAEIADGWSNPDTRTHVFVSPRRPAHRLDVLTELAHAALCEKMPRLFSTTKVWGVSLHGHAVARKHLLRAARNWFVDAVVRDLCPQDFDDALAVALVPALERASVPCPFLLDRYTLSQDERQRLADARRLAAAKHWLGRESTLRDPVTAALAAAYAATPPETPTMPGFLAVANGLCAALGRRPFTPEPRKGYWMVSDPG</sequence>
<gene>
    <name evidence="1" type="ORF">GTA51_09840</name>
</gene>
<reference evidence="1 2" key="1">
    <citation type="submission" date="2020-01" db="EMBL/GenBank/DDBJ databases">
        <title>Genome sequence of Desulfovibrio aerotolerans DSM 16695(T).</title>
        <authorList>
            <person name="Karnachuk O."/>
            <person name="Avakyan M."/>
            <person name="Mardanov A."/>
            <person name="Kadnikov V."/>
            <person name="Ravin N."/>
        </authorList>
    </citation>
    <scope>NUCLEOTIDE SEQUENCE [LARGE SCALE GENOMIC DNA]</scope>
    <source>
        <strain evidence="1 2">DSM 16695</strain>
    </source>
</reference>
<keyword evidence="2" id="KW-1185">Reference proteome</keyword>
<comment type="caution">
    <text evidence="1">The sequence shown here is derived from an EMBL/GenBank/DDBJ whole genome shotgun (WGS) entry which is preliminary data.</text>
</comment>
<accession>A0A7C9IMA0</accession>
<evidence type="ECO:0000313" key="1">
    <source>
        <dbReference type="EMBL" id="MYL83426.1"/>
    </source>
</evidence>
<dbReference type="Proteomes" id="UP000482487">
    <property type="component" value="Unassembled WGS sequence"/>
</dbReference>
<protein>
    <submittedName>
        <fullName evidence="1">Uncharacterized protein</fullName>
    </submittedName>
</protein>
<dbReference type="RefSeq" id="WP_160960681.1">
    <property type="nucleotide sequence ID" value="NZ_WVUD01000014.1"/>
</dbReference>
<evidence type="ECO:0000313" key="2">
    <source>
        <dbReference type="Proteomes" id="UP000482487"/>
    </source>
</evidence>